<accession>A0A9D1TPT7</accession>
<evidence type="ECO:0000313" key="1">
    <source>
        <dbReference type="EMBL" id="HIW00397.1"/>
    </source>
</evidence>
<evidence type="ECO:0000313" key="2">
    <source>
        <dbReference type="Proteomes" id="UP000886752"/>
    </source>
</evidence>
<reference evidence="1" key="2">
    <citation type="submission" date="2021-04" db="EMBL/GenBank/DDBJ databases">
        <authorList>
            <person name="Gilroy R."/>
        </authorList>
    </citation>
    <scope>NUCLEOTIDE SEQUENCE</scope>
    <source>
        <strain evidence="1">ChiHecec2B26-446</strain>
    </source>
</reference>
<dbReference type="AlphaFoldDB" id="A0A9D1TPT7"/>
<gene>
    <name evidence="1" type="ORF">H9894_04335</name>
</gene>
<protein>
    <submittedName>
        <fullName evidence="1">Uncharacterized protein</fullName>
    </submittedName>
</protein>
<name>A0A9D1TPT7_9BACT</name>
<organism evidence="1 2">
    <name type="scientific">Candidatus Desulfovibrio intestinipullorum</name>
    <dbReference type="NCBI Taxonomy" id="2838536"/>
    <lineage>
        <taxon>Bacteria</taxon>
        <taxon>Pseudomonadati</taxon>
        <taxon>Thermodesulfobacteriota</taxon>
        <taxon>Desulfovibrionia</taxon>
        <taxon>Desulfovibrionales</taxon>
        <taxon>Desulfovibrionaceae</taxon>
        <taxon>Desulfovibrio</taxon>
    </lineage>
</organism>
<dbReference type="EMBL" id="DXHV01000046">
    <property type="protein sequence ID" value="HIW00397.1"/>
    <property type="molecule type" value="Genomic_DNA"/>
</dbReference>
<dbReference type="Proteomes" id="UP000886752">
    <property type="component" value="Unassembled WGS sequence"/>
</dbReference>
<reference evidence="1" key="1">
    <citation type="journal article" date="2021" name="PeerJ">
        <title>Extensive microbial diversity within the chicken gut microbiome revealed by metagenomics and culture.</title>
        <authorList>
            <person name="Gilroy R."/>
            <person name="Ravi A."/>
            <person name="Getino M."/>
            <person name="Pursley I."/>
            <person name="Horton D.L."/>
            <person name="Alikhan N.F."/>
            <person name="Baker D."/>
            <person name="Gharbi K."/>
            <person name="Hall N."/>
            <person name="Watson M."/>
            <person name="Adriaenssens E.M."/>
            <person name="Foster-Nyarko E."/>
            <person name="Jarju S."/>
            <person name="Secka A."/>
            <person name="Antonio M."/>
            <person name="Oren A."/>
            <person name="Chaudhuri R.R."/>
            <person name="La Ragione R."/>
            <person name="Hildebrand F."/>
            <person name="Pallen M.J."/>
        </authorList>
    </citation>
    <scope>NUCLEOTIDE SEQUENCE</scope>
    <source>
        <strain evidence="1">ChiHecec2B26-446</strain>
    </source>
</reference>
<sequence>MAWTSFKVCLRMKTDMHCGSLMLGFVARAFPYVPLHVPLFAAVPAAVEALGMPRVRPSYKEMEDLLFAALRTTPFYVLDGASPLFPWNRDDLALLQEEFMSSRYGVTLDDSSRSAREGQLFETEVLLAHRRRSMASTLLQGFVWIRSGETERLVCDPRKGIALRDGSAAIEWPTLFGRLSLGGDRTRTLGCLWPDVSWQATQEAPWGAASTEVDSPWPRLHLTKDTPCPVPVLLDETPGYGSTLAIMTGRRLKEGRYVMDNGSVVHEVGWRPEQDIVVELEDKRCAHCVPSSEQTTA</sequence>
<proteinExistence type="predicted"/>
<comment type="caution">
    <text evidence="1">The sequence shown here is derived from an EMBL/GenBank/DDBJ whole genome shotgun (WGS) entry which is preliminary data.</text>
</comment>